<feature type="region of interest" description="Disordered" evidence="2">
    <location>
        <begin position="1"/>
        <end position="28"/>
    </location>
</feature>
<proteinExistence type="predicted"/>
<sequence>MSASNRGEHKTPRLFTPSESTTSSKRSVLRKKLQAEKLALELKIAEQSFANEIECLRAEQQQRAKLLELQKKAEESRLEYEFEDAIAQEEGMSNKGDIDEELNELPLDGVNDRVSRLDLGITENTVIEKPEIKSTKPEAVTEVSSQPC</sequence>
<organism evidence="3 4">
    <name type="scientific">Pocillopora damicornis</name>
    <name type="common">Cauliflower coral</name>
    <name type="synonym">Millepora damicornis</name>
    <dbReference type="NCBI Taxonomy" id="46731"/>
    <lineage>
        <taxon>Eukaryota</taxon>
        <taxon>Metazoa</taxon>
        <taxon>Cnidaria</taxon>
        <taxon>Anthozoa</taxon>
        <taxon>Hexacorallia</taxon>
        <taxon>Scleractinia</taxon>
        <taxon>Astrocoeniina</taxon>
        <taxon>Pocilloporidae</taxon>
        <taxon>Pocillopora</taxon>
    </lineage>
</organism>
<name>A0A3M6USL7_POCDA</name>
<feature type="compositionally biased region" description="Polar residues" evidence="2">
    <location>
        <begin position="17"/>
        <end position="26"/>
    </location>
</feature>
<dbReference type="Proteomes" id="UP000275408">
    <property type="component" value="Unassembled WGS sequence"/>
</dbReference>
<dbReference type="EMBL" id="RCHS01000826">
    <property type="protein sequence ID" value="RMX56652.1"/>
    <property type="molecule type" value="Genomic_DNA"/>
</dbReference>
<evidence type="ECO:0000313" key="4">
    <source>
        <dbReference type="Proteomes" id="UP000275408"/>
    </source>
</evidence>
<accession>A0A3M6USL7</accession>
<evidence type="ECO:0000256" key="2">
    <source>
        <dbReference type="SAM" id="MobiDB-lite"/>
    </source>
</evidence>
<evidence type="ECO:0000313" key="3">
    <source>
        <dbReference type="EMBL" id="RMX56652.1"/>
    </source>
</evidence>
<feature type="coiled-coil region" evidence="1">
    <location>
        <begin position="50"/>
        <end position="79"/>
    </location>
</feature>
<keyword evidence="1" id="KW-0175">Coiled coil</keyword>
<reference evidence="3 4" key="1">
    <citation type="journal article" date="2018" name="Sci. Rep.">
        <title>Comparative analysis of the Pocillopora damicornis genome highlights role of immune system in coral evolution.</title>
        <authorList>
            <person name="Cunning R."/>
            <person name="Bay R.A."/>
            <person name="Gillette P."/>
            <person name="Baker A.C."/>
            <person name="Traylor-Knowles N."/>
        </authorList>
    </citation>
    <scope>NUCLEOTIDE SEQUENCE [LARGE SCALE GENOMIC DNA]</scope>
    <source>
        <strain evidence="3">RSMAS</strain>
        <tissue evidence="3">Whole animal</tissue>
    </source>
</reference>
<evidence type="ECO:0000256" key="1">
    <source>
        <dbReference type="SAM" id="Coils"/>
    </source>
</evidence>
<protein>
    <submittedName>
        <fullName evidence="3">Uncharacterized protein</fullName>
    </submittedName>
</protein>
<gene>
    <name evidence="3" type="ORF">pdam_00002375</name>
</gene>
<comment type="caution">
    <text evidence="3">The sequence shown here is derived from an EMBL/GenBank/DDBJ whole genome shotgun (WGS) entry which is preliminary data.</text>
</comment>
<dbReference type="AlphaFoldDB" id="A0A3M6USL7"/>
<feature type="compositionally biased region" description="Basic and acidic residues" evidence="2">
    <location>
        <begin position="1"/>
        <end position="11"/>
    </location>
</feature>
<keyword evidence="4" id="KW-1185">Reference proteome</keyword>